<dbReference type="Pfam" id="PF25333">
    <property type="entry name" value="DUF2921_N"/>
    <property type="match status" value="6"/>
</dbReference>
<dbReference type="Gene3D" id="3.40.50.300">
    <property type="entry name" value="P-loop containing nucleotide triphosphate hydrolases"/>
    <property type="match status" value="1"/>
</dbReference>
<dbReference type="EMBL" id="JBCGBO010000004">
    <property type="protein sequence ID" value="KAK9209231.1"/>
    <property type="molecule type" value="Genomic_DNA"/>
</dbReference>
<dbReference type="GO" id="GO:0012505">
    <property type="term" value="C:endomembrane system"/>
    <property type="evidence" value="ECO:0007669"/>
    <property type="project" value="UniProtKB-SubCell"/>
</dbReference>
<feature type="domain" description="DUF2921" evidence="13">
    <location>
        <begin position="727"/>
        <end position="909"/>
    </location>
</feature>
<keyword evidence="5" id="KW-0808">Transferase</keyword>
<dbReference type="Pfam" id="PF00931">
    <property type="entry name" value="NB-ARC"/>
    <property type="match status" value="1"/>
</dbReference>
<evidence type="ECO:0000256" key="9">
    <source>
        <dbReference type="ARBA" id="ARBA00023136"/>
    </source>
</evidence>
<dbReference type="GO" id="GO:0043531">
    <property type="term" value="F:ADP binding"/>
    <property type="evidence" value="ECO:0007669"/>
    <property type="project" value="InterPro"/>
</dbReference>
<feature type="transmembrane region" description="Helical" evidence="10">
    <location>
        <begin position="1857"/>
        <end position="1875"/>
    </location>
</feature>
<keyword evidence="7" id="KW-0833">Ubl conjugation pathway</keyword>
<dbReference type="PANTHER" id="PTHR33389">
    <property type="entry name" value="FAMILY PROTEIN, PUTATIVE (DUF2921)-RELATED"/>
    <property type="match status" value="1"/>
</dbReference>
<feature type="domain" description="NB-ARC" evidence="11">
    <location>
        <begin position="12"/>
        <end position="93"/>
    </location>
</feature>
<feature type="domain" description="DUF2921" evidence="13">
    <location>
        <begin position="1623"/>
        <end position="1807"/>
    </location>
</feature>
<evidence type="ECO:0000313" key="15">
    <source>
        <dbReference type="Proteomes" id="UP001428341"/>
    </source>
</evidence>
<evidence type="ECO:0000256" key="5">
    <source>
        <dbReference type="ARBA" id="ARBA00022679"/>
    </source>
</evidence>
<comment type="pathway">
    <text evidence="3">Protein modification; protein ubiquitination.</text>
</comment>
<feature type="transmembrane region" description="Helical" evidence="10">
    <location>
        <begin position="963"/>
        <end position="988"/>
    </location>
</feature>
<dbReference type="InterPro" id="IPR042197">
    <property type="entry name" value="Apaf_helical"/>
</dbReference>
<evidence type="ECO:0000256" key="10">
    <source>
        <dbReference type="SAM" id="Phobius"/>
    </source>
</evidence>
<keyword evidence="15" id="KW-1185">Reference proteome</keyword>
<dbReference type="InterPro" id="IPR021319">
    <property type="entry name" value="DUF2921"/>
</dbReference>
<evidence type="ECO:0000256" key="1">
    <source>
        <dbReference type="ARBA" id="ARBA00000900"/>
    </source>
</evidence>
<evidence type="ECO:0000259" key="11">
    <source>
        <dbReference type="Pfam" id="PF00931"/>
    </source>
</evidence>
<sequence>MTIQEKSSLEERAKRLHLRFTDASKKILIILDDVWAKLDLATIGIPSAPDLKGCKILLTTRRQHVCTAMGCQSRILLNALNEEEGLALLKRHAGIDDGDFSMSDAAKEVDRECRGLPLAIVSVGSALKEKGITEWKAVSQKLKNSKLVDVEDVDVDVYACLKLSHMMPLLLNFEATFLRNLEGLRVLLSRSGWLQVNKALVRIITTVAFLLDFRLLQLSHPSKSADKADQLGLWRRNCYLALLLAPQRFYLQPQQWEGINLYAGFVLDGSLLPQMLLNIFRNSKDNALAMFLLFAAIIFLQQLFEGRCNDPRKCIEGPEYEKISYSDHCNSIVPESTLNKFEPALSSFPRLHTGYYTGGDEILSQNAYSLTFRTPNVYKTEKDGVFGIEGTLLLRSRNTYSYDGGVTYVQVAKSYDPGAISHEPGVRRRRSLVRFRLHGFWSESSGNLCMVGTEDELPNLAAVLKLSNLKNSSDVTTLVSGRLECMSSANDLNYFEPISILIPPRMSYEYSLASKELSNEFSGGNDTVKCLPLSSLPRTSFCSVVLGGNEFNLKYSSNCSSANICSPFSDSTDGYFPRVVSLKQIECLEEEKRLRVLVEFPNSSYVGYYHPFDPNRTLVAEGYWDDKMNKLFIVACRFLNSAESSANAYIGDCTTRLSLSFPSIWSIRQTRNIVGEIWSKKAVNDSGYFEKIHFQNSENSFRTVSGLKYEYSEINRARELCWPKWKPQKSNGKKYPSEHSYDMQFNIRVHRPNANSSRGYATPLSVGDQFYPRYLYSKTPLSSSTSRPKVQESFNRNSQVNISYKIGIRLLPGATFGGQVYSLDISRSSYEGVEISAEGIYDSKTGQLCMVGCRSIVSNNLSSTSDSMDCEILLNFQFPPSNPKENGGHIKGSIKSMRAESDPLYFEPMEVYSVSYSALAVKKSISKMDWEITVALISNTLACIFVGLQLLHVKKHPEVLPSISLVMLLLLTLGHMIPLMLNFEALFLKNLDRPRVLLSRGGWLEVNEVLVRIITMVAFLLEFRLLQLSWSAKLADGQDQPGLWLAEKRSLFVSFSLYAPGAIIFYLFNWREHNHYLGLLSSPQRFYPQPQRWEGLKLYAGFVLDGFLLPQILFNIFRNSKDNALASSFYIGVTSLRLLPHAYHALHTNADYFSDACNIIVSVGGMMFAAVIFLQQLFGGCCNDRKKFIDGQAYEKWTISIPVNVFSGSNPRSTHRILCLKKKFQVVPESTATAPEFASLPFLPFQNGYYDGGDRILNPSPSEYSSNKHNLLLFHTQNVYTTNAEGVFKFEGNLHFYNLYYFGYRRTYGHSVFSPLRTGDDSALSFSLKGFWSKSSGKLCMVGSSTSYSPEGNLLHHHAVLKLNGVKDSSNITSLVAGTLRSLSSADDPSYFDPISLLIFPETNYQYTMFSKELENKCSGEINVPAENLSLSLQVSSTICSILERRVNAFELEYASDCNSSKSCNPFGDAVGYLPQVMSLNTIQCSTEGQRLRFLMEFPNTGYVDYCRNFNPETTFVAEGSWDWKKNRLCVAACRILNTHDSLDNSSVEDCSIRLTLRFPAIWSIRGSTSMSGQIWSNRALNDTGYFGRILFRSTDNEVLKVPGLKYEYTEMEKVRNTSCLQKKPLRNSLEKYPDGFSQEMNFGISVKISRGQIAWGHAVPIAVDDQISPLSESFISWSSSSTTSSVVESNISSSKPLNISYKISLRPHYYLKLGGVESLFNISSSWERRVAIYAEGIYDSETGVLCMVGCRDAGLKYQKSSNNSMDCEISIRLQFPPLNAMTKGGFIRGRITSLRNKSDSLYFEPLFVSATSCYRILERRSIWRMDLELLMVLIAKTLACIFVVFQLLYVKKHRDVLPFISLLMLVILTLGVKIK</sequence>
<feature type="transmembrane region" description="Helical" evidence="10">
    <location>
        <begin position="932"/>
        <end position="951"/>
    </location>
</feature>
<evidence type="ECO:0000259" key="13">
    <source>
        <dbReference type="Pfam" id="PF25333"/>
    </source>
</evidence>
<feature type="domain" description="DUF2921" evidence="13">
    <location>
        <begin position="1226"/>
        <end position="1396"/>
    </location>
</feature>
<gene>
    <name evidence="14" type="ORF">WN944_001595</name>
</gene>
<proteinExistence type="predicted"/>
<evidence type="ECO:0000256" key="8">
    <source>
        <dbReference type="ARBA" id="ARBA00022989"/>
    </source>
</evidence>
<keyword evidence="8 10" id="KW-1133">Transmembrane helix</keyword>
<evidence type="ECO:0000256" key="6">
    <source>
        <dbReference type="ARBA" id="ARBA00022692"/>
    </source>
</evidence>
<keyword evidence="9 10" id="KW-0472">Membrane</keyword>
<evidence type="ECO:0000256" key="3">
    <source>
        <dbReference type="ARBA" id="ARBA00004906"/>
    </source>
</evidence>
<feature type="transmembrane region" description="Helical" evidence="10">
    <location>
        <begin position="1050"/>
        <end position="1068"/>
    </location>
</feature>
<comment type="subcellular location">
    <subcellularLocation>
        <location evidence="2">Endomembrane system</location>
        <topology evidence="2">Multi-pass membrane protein</topology>
    </subcellularLocation>
</comment>
<comment type="catalytic activity">
    <reaction evidence="1">
        <text>S-ubiquitinyl-[E2 ubiquitin-conjugating enzyme]-L-cysteine + [acceptor protein]-L-lysine = [E2 ubiquitin-conjugating enzyme]-L-cysteine + N(6)-ubiquitinyl-[acceptor protein]-L-lysine.</text>
        <dbReference type="EC" id="2.3.2.27"/>
    </reaction>
</comment>
<dbReference type="SUPFAM" id="SSF52540">
    <property type="entry name" value="P-loop containing nucleoside triphosphate hydrolases"/>
    <property type="match status" value="1"/>
</dbReference>
<dbReference type="InterPro" id="IPR002182">
    <property type="entry name" value="NB-ARC"/>
</dbReference>
<dbReference type="InterPro" id="IPR027417">
    <property type="entry name" value="P-loop_NTPase"/>
</dbReference>
<keyword evidence="6 10" id="KW-0812">Transmembrane</keyword>
<dbReference type="EC" id="2.3.2.27" evidence="4"/>
<feature type="domain" description="SWEET-like" evidence="12">
    <location>
        <begin position="1821"/>
        <end position="1872"/>
    </location>
</feature>
<feature type="domain" description="SWEET-like" evidence="12">
    <location>
        <begin position="164"/>
        <end position="288"/>
    </location>
</feature>
<feature type="transmembrane region" description="Helical" evidence="10">
    <location>
        <begin position="1830"/>
        <end position="1851"/>
    </location>
</feature>
<dbReference type="InterPro" id="IPR057425">
    <property type="entry name" value="DUF2921_N"/>
</dbReference>
<organism evidence="14 15">
    <name type="scientific">Citrus x changshan-huyou</name>
    <dbReference type="NCBI Taxonomy" id="2935761"/>
    <lineage>
        <taxon>Eukaryota</taxon>
        <taxon>Viridiplantae</taxon>
        <taxon>Streptophyta</taxon>
        <taxon>Embryophyta</taxon>
        <taxon>Tracheophyta</taxon>
        <taxon>Spermatophyta</taxon>
        <taxon>Magnoliopsida</taxon>
        <taxon>eudicotyledons</taxon>
        <taxon>Gunneridae</taxon>
        <taxon>Pentapetalae</taxon>
        <taxon>rosids</taxon>
        <taxon>malvids</taxon>
        <taxon>Sapindales</taxon>
        <taxon>Rutaceae</taxon>
        <taxon>Aurantioideae</taxon>
        <taxon>Citrus</taxon>
    </lineage>
</organism>
<evidence type="ECO:0000259" key="12">
    <source>
        <dbReference type="Pfam" id="PF11145"/>
    </source>
</evidence>
<accession>A0AAP0QRD0</accession>
<evidence type="ECO:0000256" key="7">
    <source>
        <dbReference type="ARBA" id="ARBA00022786"/>
    </source>
</evidence>
<feature type="domain" description="DUF2921" evidence="13">
    <location>
        <begin position="1450"/>
        <end position="1590"/>
    </location>
</feature>
<dbReference type="PANTHER" id="PTHR33389:SF18">
    <property type="entry name" value="OS01G0677900 PROTEIN"/>
    <property type="match status" value="1"/>
</dbReference>
<dbReference type="Proteomes" id="UP001428341">
    <property type="component" value="Unassembled WGS sequence"/>
</dbReference>
<comment type="caution">
    <text evidence="14">The sequence shown here is derived from an EMBL/GenBank/DDBJ whole genome shotgun (WGS) entry which is preliminary data.</text>
</comment>
<feature type="transmembrane region" description="Helical" evidence="10">
    <location>
        <begin position="1152"/>
        <end position="1174"/>
    </location>
</feature>
<dbReference type="Pfam" id="PF11145">
    <property type="entry name" value="DUF2921"/>
    <property type="match status" value="3"/>
</dbReference>
<reference evidence="14 15" key="1">
    <citation type="submission" date="2024-05" db="EMBL/GenBank/DDBJ databases">
        <title>Haplotype-resolved chromosome-level genome assembly of Huyou (Citrus changshanensis).</title>
        <authorList>
            <person name="Miao C."/>
            <person name="Chen W."/>
            <person name="Wu Y."/>
            <person name="Wang L."/>
            <person name="Zhao S."/>
            <person name="Grierson D."/>
            <person name="Xu C."/>
            <person name="Chen K."/>
        </authorList>
    </citation>
    <scope>NUCLEOTIDE SEQUENCE [LARGE SCALE GENOMIC DNA]</scope>
    <source>
        <strain evidence="14">01-14</strain>
        <tissue evidence="14">Leaf</tissue>
    </source>
</reference>
<dbReference type="GO" id="GO:0061630">
    <property type="term" value="F:ubiquitin protein ligase activity"/>
    <property type="evidence" value="ECO:0007669"/>
    <property type="project" value="UniProtKB-EC"/>
</dbReference>
<feature type="domain" description="DUF2921" evidence="13">
    <location>
        <begin position="325"/>
        <end position="499"/>
    </location>
</feature>
<dbReference type="Gene3D" id="1.10.8.430">
    <property type="entry name" value="Helical domain of apoptotic protease-activating factors"/>
    <property type="match status" value="1"/>
</dbReference>
<evidence type="ECO:0000256" key="4">
    <source>
        <dbReference type="ARBA" id="ARBA00012483"/>
    </source>
</evidence>
<feature type="domain" description="SWEET-like" evidence="12">
    <location>
        <begin position="921"/>
        <end position="1183"/>
    </location>
</feature>
<dbReference type="PRINTS" id="PR00364">
    <property type="entry name" value="DISEASERSIST"/>
</dbReference>
<feature type="domain" description="DUF2921" evidence="13">
    <location>
        <begin position="548"/>
        <end position="693"/>
    </location>
</feature>
<protein>
    <recommendedName>
        <fullName evidence="4">RING-type E3 ubiquitin transferase</fullName>
        <ecNumber evidence="4">2.3.2.27</ecNumber>
    </recommendedName>
</protein>
<name>A0AAP0QRD0_9ROSI</name>
<evidence type="ECO:0000313" key="14">
    <source>
        <dbReference type="EMBL" id="KAK9209231.1"/>
    </source>
</evidence>
<evidence type="ECO:0000256" key="2">
    <source>
        <dbReference type="ARBA" id="ARBA00004127"/>
    </source>
</evidence>